<evidence type="ECO:0000313" key="2">
    <source>
        <dbReference type="EMBL" id="MBD7957023.1"/>
    </source>
</evidence>
<dbReference type="RefSeq" id="WP_191718075.1">
    <property type="nucleotide sequence ID" value="NZ_JACSQP010000003.1"/>
</dbReference>
<keyword evidence="1" id="KW-0732">Signal</keyword>
<feature type="chain" id="PRO_5046895223" evidence="1">
    <location>
        <begin position="23"/>
        <end position="309"/>
    </location>
</feature>
<keyword evidence="3" id="KW-1185">Reference proteome</keyword>
<comment type="caution">
    <text evidence="2">The sequence shown here is derived from an EMBL/GenBank/DDBJ whole genome shotgun (WGS) entry which is preliminary data.</text>
</comment>
<organism evidence="2 3">
    <name type="scientific">Microbacterium pullorum</name>
    <dbReference type="NCBI Taxonomy" id="2762236"/>
    <lineage>
        <taxon>Bacteria</taxon>
        <taxon>Bacillati</taxon>
        <taxon>Actinomycetota</taxon>
        <taxon>Actinomycetes</taxon>
        <taxon>Micrococcales</taxon>
        <taxon>Microbacteriaceae</taxon>
        <taxon>Microbacterium</taxon>
    </lineage>
</organism>
<reference evidence="2 3" key="1">
    <citation type="submission" date="2020-08" db="EMBL/GenBank/DDBJ databases">
        <title>A Genomic Blueprint of the Chicken Gut Microbiome.</title>
        <authorList>
            <person name="Gilroy R."/>
            <person name="Ravi A."/>
            <person name="Getino M."/>
            <person name="Pursley I."/>
            <person name="Horton D.L."/>
            <person name="Alikhan N.-F."/>
            <person name="Baker D."/>
            <person name="Gharbi K."/>
            <person name="Hall N."/>
            <person name="Watson M."/>
            <person name="Adriaenssens E.M."/>
            <person name="Foster-Nyarko E."/>
            <person name="Jarju S."/>
            <person name="Secka A."/>
            <person name="Antonio M."/>
            <person name="Oren A."/>
            <person name="Chaudhuri R."/>
            <person name="La Ragione R.M."/>
            <person name="Hildebrand F."/>
            <person name="Pallen M.J."/>
        </authorList>
    </citation>
    <scope>NUCLEOTIDE SEQUENCE [LARGE SCALE GENOMIC DNA]</scope>
    <source>
        <strain evidence="2 3">Sa4CUA7</strain>
    </source>
</reference>
<evidence type="ECO:0000313" key="3">
    <source>
        <dbReference type="Proteomes" id="UP000648352"/>
    </source>
</evidence>
<gene>
    <name evidence="2" type="ORF">H9651_05200</name>
</gene>
<dbReference type="PROSITE" id="PS51257">
    <property type="entry name" value="PROKAR_LIPOPROTEIN"/>
    <property type="match status" value="1"/>
</dbReference>
<accession>A0ABR8S0P0</accession>
<name>A0ABR8S0P0_9MICO</name>
<protein>
    <submittedName>
        <fullName evidence="2">Uncharacterized protein</fullName>
    </submittedName>
</protein>
<sequence>MQRPTAVALLGAAVLLVLTGCAGGDADADPRSTLDYYLGAAWGGDLGTPEQREQLQRESERRDQLVAQCMTAAGFDYVAPGAVGDAGAPAAAAAAYEPDSRDWVRQYGYGIVTSPGQADAVSPTGQAVDPNEDYVAGLDDERRAQYYAALYGGGEGEGAAGGCHDWAQQELEGDNPLTSGEHAELIEAVNGFYADLQTVPELVELNAQWAACMTGSGYAGFSVQRDAETSIAEAVAEYYGRQTAWEPDDPQLAVLADEEAALALADLDCREETDFRAREATVTATWEKTFVAEHREQLEAFKADAEAVG</sequence>
<proteinExistence type="predicted"/>
<feature type="signal peptide" evidence="1">
    <location>
        <begin position="1"/>
        <end position="22"/>
    </location>
</feature>
<dbReference type="Proteomes" id="UP000648352">
    <property type="component" value="Unassembled WGS sequence"/>
</dbReference>
<dbReference type="EMBL" id="JACSQP010000003">
    <property type="protein sequence ID" value="MBD7957023.1"/>
    <property type="molecule type" value="Genomic_DNA"/>
</dbReference>
<evidence type="ECO:0000256" key="1">
    <source>
        <dbReference type="SAM" id="SignalP"/>
    </source>
</evidence>